<dbReference type="GO" id="GO:0005886">
    <property type="term" value="C:plasma membrane"/>
    <property type="evidence" value="ECO:0007669"/>
    <property type="project" value="UniProtKB-SubCell"/>
</dbReference>
<accession>A0A8T4GE32</accession>
<organism evidence="14 15">
    <name type="scientific">Halorubrum alkaliphilum</name>
    <dbReference type="NCBI Taxonomy" id="261290"/>
    <lineage>
        <taxon>Archaea</taxon>
        <taxon>Methanobacteriati</taxon>
        <taxon>Methanobacteriota</taxon>
        <taxon>Stenosarchaea group</taxon>
        <taxon>Halobacteria</taxon>
        <taxon>Halobacteriales</taxon>
        <taxon>Haloferacaceae</taxon>
        <taxon>Halorubrum</taxon>
    </lineage>
</organism>
<dbReference type="InterPro" id="IPR003439">
    <property type="entry name" value="ABC_transporter-like_ATP-bd"/>
</dbReference>
<keyword evidence="8" id="KW-0472">Membrane</keyword>
<feature type="domain" description="ABC transporter" evidence="13">
    <location>
        <begin position="29"/>
        <end position="369"/>
    </location>
</feature>
<reference evidence="14" key="1">
    <citation type="submission" date="2021-03" db="EMBL/GenBank/DDBJ databases">
        <title>Genomic Encyclopedia of Type Strains, Phase IV (KMG-IV): sequencing the most valuable type-strain genomes for metagenomic binning, comparative biology and taxonomic classification.</title>
        <authorList>
            <person name="Goeker M."/>
        </authorList>
    </citation>
    <scope>NUCLEOTIDE SEQUENCE</scope>
    <source>
        <strain evidence="14">DSM 23564</strain>
    </source>
</reference>
<evidence type="ECO:0000256" key="7">
    <source>
        <dbReference type="ARBA" id="ARBA00023065"/>
    </source>
</evidence>
<keyword evidence="5 14" id="KW-0067">ATP-binding</keyword>
<evidence type="ECO:0000256" key="1">
    <source>
        <dbReference type="ARBA" id="ARBA00004202"/>
    </source>
</evidence>
<dbReference type="PANTHER" id="PTHR43297">
    <property type="entry name" value="OLIGOPEPTIDE TRANSPORT ATP-BINDING PROTEIN APPD"/>
    <property type="match status" value="1"/>
</dbReference>
<dbReference type="PROSITE" id="PS00211">
    <property type="entry name" value="ABC_TRANSPORTER_1"/>
    <property type="match status" value="1"/>
</dbReference>
<gene>
    <name evidence="14" type="ORF">J2751_001732</name>
</gene>
<protein>
    <recommendedName>
        <fullName evidence="11">Nickel import system ATP-binding protein NikD</fullName>
        <ecNumber evidence="10">7.2.2.11</ecNumber>
    </recommendedName>
</protein>
<keyword evidence="15" id="KW-1185">Reference proteome</keyword>
<evidence type="ECO:0000313" key="15">
    <source>
        <dbReference type="Proteomes" id="UP000823588"/>
    </source>
</evidence>
<dbReference type="InterPro" id="IPR003593">
    <property type="entry name" value="AAA+_ATPase"/>
</dbReference>
<proteinExistence type="predicted"/>
<dbReference type="CDD" id="cd03257">
    <property type="entry name" value="ABC_NikE_OppD_transporters"/>
    <property type="match status" value="1"/>
</dbReference>
<keyword evidence="6" id="KW-1278">Translocase</keyword>
<dbReference type="GO" id="GO:0005524">
    <property type="term" value="F:ATP binding"/>
    <property type="evidence" value="ECO:0007669"/>
    <property type="project" value="UniProtKB-KW"/>
</dbReference>
<evidence type="ECO:0000256" key="5">
    <source>
        <dbReference type="ARBA" id="ARBA00022840"/>
    </source>
</evidence>
<sequence length="459" mass="48992">MAADGDIERTVEPSSAADAGSATAHDAIIDVRNLQTAFFTEKETIRAVDGISFDIDPGETVGIVGESGSGKSVTARSLMGLIESPGRVLRGSSVRYRDMDTVRTFADEFPKRTVDVADLEATYDAEELFASTAATPQEFGYADPASVPLVDVAAAGYTDELGLTSGNECVFVTDGSADSAAGIQRGFVEISRLSGEPQRKMRGGRIAMVFQDPLTSLNPVYTVGNQIKEALRQHQGIRGKAATQEAAELLEAVGIPDASRRVNEYPHQFSGGMRQRAVIAMALACEPEVLICDEPTTALDVTIQAQILDLLAEIQESRDVAIMFITHDMGVIADVSDRVNVMYAGEVVESADVVPLFEDPKHPYTRGLLESIPGHQSGKKLSTIEGSVPTPNEPATYCRFAPRCPKSFDECHEVHPVPIPVEADGEADHTAACLLYPDDVSTAEAVARHGGRSHGGDGE</sequence>
<dbReference type="Gene3D" id="3.40.50.300">
    <property type="entry name" value="P-loop containing nucleotide triphosphate hydrolases"/>
    <property type="match status" value="2"/>
</dbReference>
<evidence type="ECO:0000256" key="6">
    <source>
        <dbReference type="ARBA" id="ARBA00022967"/>
    </source>
</evidence>
<dbReference type="EC" id="7.2.2.11" evidence="10"/>
<evidence type="ECO:0000256" key="8">
    <source>
        <dbReference type="ARBA" id="ARBA00023136"/>
    </source>
</evidence>
<keyword evidence="2" id="KW-0813">Transport</keyword>
<evidence type="ECO:0000313" key="14">
    <source>
        <dbReference type="EMBL" id="MBP1922718.1"/>
    </source>
</evidence>
<dbReference type="GO" id="GO:0015413">
    <property type="term" value="F:ABC-type nickel transporter activity"/>
    <property type="evidence" value="ECO:0007669"/>
    <property type="project" value="UniProtKB-EC"/>
</dbReference>
<comment type="subcellular location">
    <subcellularLocation>
        <location evidence="1">Cell membrane</location>
        <topology evidence="1">Peripheral membrane protein</topology>
    </subcellularLocation>
</comment>
<dbReference type="GO" id="GO:0015833">
    <property type="term" value="P:peptide transport"/>
    <property type="evidence" value="ECO:0007669"/>
    <property type="project" value="InterPro"/>
</dbReference>
<dbReference type="SMART" id="SM00382">
    <property type="entry name" value="AAA"/>
    <property type="match status" value="1"/>
</dbReference>
<dbReference type="InterPro" id="IPR027417">
    <property type="entry name" value="P-loop_NTPase"/>
</dbReference>
<name>A0A8T4GE32_9EURY</name>
<dbReference type="Proteomes" id="UP000823588">
    <property type="component" value="Unassembled WGS sequence"/>
</dbReference>
<dbReference type="Pfam" id="PF00005">
    <property type="entry name" value="ABC_tran"/>
    <property type="match status" value="2"/>
</dbReference>
<comment type="subunit">
    <text evidence="9">The complex is composed of two ATP-binding proteins (NikD and NikE), two transmembrane proteins (NikB and NikC) and a solute-binding protein (NikA).</text>
</comment>
<dbReference type="EMBL" id="JAGGKQ010000011">
    <property type="protein sequence ID" value="MBP1922718.1"/>
    <property type="molecule type" value="Genomic_DNA"/>
</dbReference>
<keyword evidence="7" id="KW-0406">Ion transport</keyword>
<evidence type="ECO:0000256" key="11">
    <source>
        <dbReference type="ARBA" id="ARBA00044143"/>
    </source>
</evidence>
<dbReference type="InterPro" id="IPR050388">
    <property type="entry name" value="ABC_Ni/Peptide_Import"/>
</dbReference>
<dbReference type="AlphaFoldDB" id="A0A8T4GE32"/>
<keyword evidence="3" id="KW-1003">Cell membrane</keyword>
<dbReference type="SUPFAM" id="SSF52540">
    <property type="entry name" value="P-loop containing nucleoside triphosphate hydrolases"/>
    <property type="match status" value="2"/>
</dbReference>
<comment type="catalytic activity">
    <reaction evidence="12">
        <text>Ni(2+)(out) + ATP + H2O = Ni(2+)(in) + ADP + phosphate + H(+)</text>
        <dbReference type="Rhea" id="RHEA:15557"/>
        <dbReference type="ChEBI" id="CHEBI:15377"/>
        <dbReference type="ChEBI" id="CHEBI:15378"/>
        <dbReference type="ChEBI" id="CHEBI:30616"/>
        <dbReference type="ChEBI" id="CHEBI:43474"/>
        <dbReference type="ChEBI" id="CHEBI:49786"/>
        <dbReference type="ChEBI" id="CHEBI:456216"/>
        <dbReference type="EC" id="7.2.2.11"/>
    </reaction>
    <physiologicalReaction direction="left-to-right" evidence="12">
        <dbReference type="Rhea" id="RHEA:15558"/>
    </physiologicalReaction>
</comment>
<evidence type="ECO:0000256" key="4">
    <source>
        <dbReference type="ARBA" id="ARBA00022741"/>
    </source>
</evidence>
<evidence type="ECO:0000256" key="9">
    <source>
        <dbReference type="ARBA" id="ARBA00038669"/>
    </source>
</evidence>
<dbReference type="PROSITE" id="PS50893">
    <property type="entry name" value="ABC_TRANSPORTER_2"/>
    <property type="match status" value="1"/>
</dbReference>
<dbReference type="InterPro" id="IPR013563">
    <property type="entry name" value="Oligopep_ABC_C"/>
</dbReference>
<evidence type="ECO:0000256" key="12">
    <source>
        <dbReference type="ARBA" id="ARBA00048610"/>
    </source>
</evidence>
<evidence type="ECO:0000259" key="13">
    <source>
        <dbReference type="PROSITE" id="PS50893"/>
    </source>
</evidence>
<dbReference type="Pfam" id="PF08352">
    <property type="entry name" value="oligo_HPY"/>
    <property type="match status" value="1"/>
</dbReference>
<keyword evidence="4" id="KW-0547">Nucleotide-binding</keyword>
<dbReference type="PANTHER" id="PTHR43297:SF13">
    <property type="entry name" value="NICKEL ABC TRANSPORTER, ATP-BINDING PROTEIN"/>
    <property type="match status" value="1"/>
</dbReference>
<dbReference type="InterPro" id="IPR017871">
    <property type="entry name" value="ABC_transporter-like_CS"/>
</dbReference>
<dbReference type="GO" id="GO:0016887">
    <property type="term" value="F:ATP hydrolysis activity"/>
    <property type="evidence" value="ECO:0007669"/>
    <property type="project" value="InterPro"/>
</dbReference>
<dbReference type="NCBIfam" id="TIGR01727">
    <property type="entry name" value="oligo_HPY"/>
    <property type="match status" value="1"/>
</dbReference>
<dbReference type="OrthoDB" id="18209at2157"/>
<comment type="caution">
    <text evidence="14">The sequence shown here is derived from an EMBL/GenBank/DDBJ whole genome shotgun (WGS) entry which is preliminary data.</text>
</comment>
<evidence type="ECO:0000256" key="3">
    <source>
        <dbReference type="ARBA" id="ARBA00022475"/>
    </source>
</evidence>
<evidence type="ECO:0000256" key="10">
    <source>
        <dbReference type="ARBA" id="ARBA00039098"/>
    </source>
</evidence>
<dbReference type="RefSeq" id="WP_209485134.1">
    <property type="nucleotide sequence ID" value="NZ_JAGGKQ010000011.1"/>
</dbReference>
<evidence type="ECO:0000256" key="2">
    <source>
        <dbReference type="ARBA" id="ARBA00022448"/>
    </source>
</evidence>